<dbReference type="EC" id="5.4.99.25" evidence="5"/>
<keyword evidence="9" id="KW-1185">Reference proteome</keyword>
<dbReference type="SUPFAM" id="SSF55120">
    <property type="entry name" value="Pseudouridine synthase"/>
    <property type="match status" value="1"/>
</dbReference>
<dbReference type="PANTHER" id="PTHR13767:SF2">
    <property type="entry name" value="PSEUDOURIDYLATE SYNTHASE TRUB1"/>
    <property type="match status" value="1"/>
</dbReference>
<sequence length="285" mass="32996">MIKLLYKEKNVSSFQKIKSFAKNNNIKKIGHTGTLDPIAEGLLLIATEDDTKLIPYIDTKYKSYIATMQLGISSTTWDVDGILTKNNLIYHLNELKILKAFEKFNGFYDQKPPIFSAKKINGQRAYKLARENKEITLKKQKVEIKNLKLLNFNFENQTIEFSVTVSRGTYIRSLIQDIAKELNVIATMSKLLRYEINDLTLSDLEKTELNPLELIKEKKHFLNLQDLKILIKGQNVKIDENINENHIFLVYKKNIVGLAIIKNGYLKSKKLFGKKIERILKDEKI</sequence>
<gene>
    <name evidence="5 8" type="primary">truB</name>
    <name evidence="8" type="ORF">NCTC10166_00438</name>
</gene>
<dbReference type="OrthoDB" id="9802309at2"/>
<proteinExistence type="inferred from homology"/>
<keyword evidence="6" id="KW-0175">Coiled coil</keyword>
<evidence type="ECO:0000256" key="3">
    <source>
        <dbReference type="ARBA" id="ARBA00022694"/>
    </source>
</evidence>
<dbReference type="EMBL" id="LR214951">
    <property type="protein sequence ID" value="VEU59465.1"/>
    <property type="molecule type" value="Genomic_DNA"/>
</dbReference>
<dbReference type="GO" id="GO:1990481">
    <property type="term" value="P:mRNA pseudouridine synthesis"/>
    <property type="evidence" value="ECO:0007669"/>
    <property type="project" value="TreeGrafter"/>
</dbReference>
<reference evidence="8 9" key="1">
    <citation type="submission" date="2019-01" db="EMBL/GenBank/DDBJ databases">
        <authorList>
            <consortium name="Pathogen Informatics"/>
        </authorList>
    </citation>
    <scope>NUCLEOTIDE SEQUENCE [LARGE SCALE GENOMIC DNA]</scope>
    <source>
        <strain evidence="8 9">NCTC10166</strain>
    </source>
</reference>
<accession>A0A449A5E1</accession>
<dbReference type="AlphaFoldDB" id="A0A449A5E1"/>
<dbReference type="PANTHER" id="PTHR13767">
    <property type="entry name" value="TRNA-PSEUDOURIDINE SYNTHASE"/>
    <property type="match status" value="1"/>
</dbReference>
<evidence type="ECO:0000259" key="7">
    <source>
        <dbReference type="Pfam" id="PF01509"/>
    </source>
</evidence>
<evidence type="ECO:0000256" key="6">
    <source>
        <dbReference type="SAM" id="Coils"/>
    </source>
</evidence>
<organism evidence="8 9">
    <name type="scientific">Mesomycoplasma neurolyticum</name>
    <dbReference type="NCBI Taxonomy" id="2120"/>
    <lineage>
        <taxon>Bacteria</taxon>
        <taxon>Bacillati</taxon>
        <taxon>Mycoplasmatota</taxon>
        <taxon>Mycoplasmoidales</taxon>
        <taxon>Metamycoplasmataceae</taxon>
        <taxon>Mesomycoplasma</taxon>
    </lineage>
</organism>
<feature type="active site" description="Nucleophile" evidence="5">
    <location>
        <position position="36"/>
    </location>
</feature>
<comment type="function">
    <text evidence="5">Responsible for synthesis of pseudouridine from uracil-55 in the psi GC loop of transfer RNAs.</text>
</comment>
<evidence type="ECO:0000256" key="2">
    <source>
        <dbReference type="ARBA" id="ARBA00005642"/>
    </source>
</evidence>
<dbReference type="InterPro" id="IPR014780">
    <property type="entry name" value="tRNA_psdUridine_synth_TruB"/>
</dbReference>
<dbReference type="Gene3D" id="3.30.2350.10">
    <property type="entry name" value="Pseudouridine synthase"/>
    <property type="match status" value="1"/>
</dbReference>
<dbReference type="NCBIfam" id="TIGR00431">
    <property type="entry name" value="TruB"/>
    <property type="match status" value="1"/>
</dbReference>
<evidence type="ECO:0000313" key="8">
    <source>
        <dbReference type="EMBL" id="VEU59465.1"/>
    </source>
</evidence>
<keyword evidence="3 5" id="KW-0819">tRNA processing</keyword>
<dbReference type="RefSeq" id="WP_129719853.1">
    <property type="nucleotide sequence ID" value="NZ_LR214951.1"/>
</dbReference>
<evidence type="ECO:0000256" key="1">
    <source>
        <dbReference type="ARBA" id="ARBA00000385"/>
    </source>
</evidence>
<dbReference type="KEGG" id="mnu:NCTC10166_00438"/>
<dbReference type="InterPro" id="IPR002501">
    <property type="entry name" value="PsdUridine_synth_N"/>
</dbReference>
<evidence type="ECO:0000256" key="5">
    <source>
        <dbReference type="HAMAP-Rule" id="MF_01080"/>
    </source>
</evidence>
<dbReference type="GO" id="GO:0003723">
    <property type="term" value="F:RNA binding"/>
    <property type="evidence" value="ECO:0007669"/>
    <property type="project" value="InterPro"/>
</dbReference>
<evidence type="ECO:0000256" key="4">
    <source>
        <dbReference type="ARBA" id="ARBA00023235"/>
    </source>
</evidence>
<dbReference type="InterPro" id="IPR020103">
    <property type="entry name" value="PsdUridine_synth_cat_dom_sf"/>
</dbReference>
<name>A0A449A5E1_9BACT</name>
<protein>
    <recommendedName>
        <fullName evidence="5">tRNA pseudouridine synthase B</fullName>
        <ecNumber evidence="5">5.4.99.25</ecNumber>
    </recommendedName>
    <alternativeName>
        <fullName evidence="5">tRNA pseudouridine(55) synthase</fullName>
        <shortName evidence="5">Psi55 synthase</shortName>
    </alternativeName>
    <alternativeName>
        <fullName evidence="5">tRNA pseudouridylate synthase</fullName>
    </alternativeName>
    <alternativeName>
        <fullName evidence="5">tRNA-uridine isomerase</fullName>
    </alternativeName>
</protein>
<dbReference type="Proteomes" id="UP000289440">
    <property type="component" value="Chromosome"/>
</dbReference>
<keyword evidence="4 5" id="KW-0413">Isomerase</keyword>
<comment type="catalytic activity">
    <reaction evidence="1 5">
        <text>uridine(55) in tRNA = pseudouridine(55) in tRNA</text>
        <dbReference type="Rhea" id="RHEA:42532"/>
        <dbReference type="Rhea" id="RHEA-COMP:10101"/>
        <dbReference type="Rhea" id="RHEA-COMP:10102"/>
        <dbReference type="ChEBI" id="CHEBI:65314"/>
        <dbReference type="ChEBI" id="CHEBI:65315"/>
        <dbReference type="EC" id="5.4.99.25"/>
    </reaction>
</comment>
<dbReference type="GO" id="GO:0031119">
    <property type="term" value="P:tRNA pseudouridine synthesis"/>
    <property type="evidence" value="ECO:0007669"/>
    <property type="project" value="UniProtKB-UniRule"/>
</dbReference>
<evidence type="ECO:0000313" key="9">
    <source>
        <dbReference type="Proteomes" id="UP000289440"/>
    </source>
</evidence>
<feature type="domain" description="Pseudouridine synthase II N-terminal" evidence="7">
    <location>
        <begin position="25"/>
        <end position="171"/>
    </location>
</feature>
<comment type="similarity">
    <text evidence="2 5">Belongs to the pseudouridine synthase TruB family. Type 1 subfamily.</text>
</comment>
<feature type="coiled-coil region" evidence="6">
    <location>
        <begin position="130"/>
        <end position="157"/>
    </location>
</feature>
<dbReference type="HAMAP" id="MF_01080">
    <property type="entry name" value="TruB_bact"/>
    <property type="match status" value="1"/>
</dbReference>
<dbReference type="Pfam" id="PF01509">
    <property type="entry name" value="TruB_N"/>
    <property type="match status" value="1"/>
</dbReference>
<dbReference type="GO" id="GO:0160148">
    <property type="term" value="F:tRNA pseudouridine(55) synthase activity"/>
    <property type="evidence" value="ECO:0007669"/>
    <property type="project" value="UniProtKB-EC"/>
</dbReference>